<dbReference type="Proteomes" id="UP000187209">
    <property type="component" value="Unassembled WGS sequence"/>
</dbReference>
<dbReference type="EMBL" id="MPUH01000384">
    <property type="protein sequence ID" value="OMJ81340.1"/>
    <property type="molecule type" value="Genomic_DNA"/>
</dbReference>
<gene>
    <name evidence="1" type="ORF">SteCoe_18192</name>
</gene>
<keyword evidence="2" id="KW-1185">Reference proteome</keyword>
<accession>A0A1R2BX27</accession>
<dbReference type="OrthoDB" id="10525497at2759"/>
<evidence type="ECO:0000313" key="2">
    <source>
        <dbReference type="Proteomes" id="UP000187209"/>
    </source>
</evidence>
<organism evidence="1 2">
    <name type="scientific">Stentor coeruleus</name>
    <dbReference type="NCBI Taxonomy" id="5963"/>
    <lineage>
        <taxon>Eukaryota</taxon>
        <taxon>Sar</taxon>
        <taxon>Alveolata</taxon>
        <taxon>Ciliophora</taxon>
        <taxon>Postciliodesmatophora</taxon>
        <taxon>Heterotrichea</taxon>
        <taxon>Heterotrichida</taxon>
        <taxon>Stentoridae</taxon>
        <taxon>Stentor</taxon>
    </lineage>
</organism>
<name>A0A1R2BX27_9CILI</name>
<protein>
    <submittedName>
        <fullName evidence="1">Uncharacterized protein</fullName>
    </submittedName>
</protein>
<comment type="caution">
    <text evidence="1">The sequence shown here is derived from an EMBL/GenBank/DDBJ whole genome shotgun (WGS) entry which is preliminary data.</text>
</comment>
<reference evidence="1 2" key="1">
    <citation type="submission" date="2016-11" db="EMBL/GenBank/DDBJ databases">
        <title>The macronuclear genome of Stentor coeruleus: a giant cell with tiny introns.</title>
        <authorList>
            <person name="Slabodnick M."/>
            <person name="Ruby J.G."/>
            <person name="Reiff S.B."/>
            <person name="Swart E.C."/>
            <person name="Gosai S."/>
            <person name="Prabakaran S."/>
            <person name="Witkowska E."/>
            <person name="Larue G.E."/>
            <person name="Fisher S."/>
            <person name="Freeman R.M."/>
            <person name="Gunawardena J."/>
            <person name="Chu W."/>
            <person name="Stover N.A."/>
            <person name="Gregory B.D."/>
            <person name="Nowacki M."/>
            <person name="Derisi J."/>
            <person name="Roy S.W."/>
            <person name="Marshall W.F."/>
            <person name="Sood P."/>
        </authorList>
    </citation>
    <scope>NUCLEOTIDE SEQUENCE [LARGE SCALE GENOMIC DNA]</scope>
    <source>
        <strain evidence="1">WM001</strain>
    </source>
</reference>
<dbReference type="AlphaFoldDB" id="A0A1R2BX27"/>
<sequence>MANVSYYFTFPDAGIRKGFIEAHKELSKAGRTIYTTHPYVISFYTSFKNRNNIEAFLSRTISGMETFTEIERLKKLEIIYYKKMLYDLFEHYAKTAVFLFTCTKVCHIRPEWKYKHKIMYLPYIPSTEISKRLGWLGLGLVMLYNSSIIPKFMLCFYYPTLLADLQIGEEFELGYWTTKFAKSLN</sequence>
<proteinExistence type="predicted"/>
<evidence type="ECO:0000313" key="1">
    <source>
        <dbReference type="EMBL" id="OMJ81340.1"/>
    </source>
</evidence>